<comment type="similarity">
    <text evidence="2">Belongs to the bacterial solute-binding protein 5 family.</text>
</comment>
<dbReference type="RefSeq" id="WP_370717369.1">
    <property type="nucleotide sequence ID" value="NZ_JBGGTQ010000002.1"/>
</dbReference>
<dbReference type="SUPFAM" id="SSF53850">
    <property type="entry name" value="Periplasmic binding protein-like II"/>
    <property type="match status" value="1"/>
</dbReference>
<evidence type="ECO:0000256" key="4">
    <source>
        <dbReference type="ARBA" id="ARBA00022729"/>
    </source>
</evidence>
<reference evidence="7 8" key="1">
    <citation type="submission" date="2024-07" db="EMBL/GenBank/DDBJ databases">
        <authorList>
            <person name="Thanompreechachai J."/>
            <person name="Duangmal K."/>
        </authorList>
    </citation>
    <scope>NUCLEOTIDE SEQUENCE [LARGE SCALE GENOMIC DNA]</scope>
    <source>
        <strain evidence="7 8">TBRC 1896</strain>
    </source>
</reference>
<comment type="subcellular location">
    <subcellularLocation>
        <location evidence="1">Cell envelope</location>
    </subcellularLocation>
</comment>
<evidence type="ECO:0000259" key="6">
    <source>
        <dbReference type="Pfam" id="PF00496"/>
    </source>
</evidence>
<sequence length="534" mass="56973">MRRRTSLPTVLSAAALVPLLGVLTACSGSRSSADDAGAAPVRGGNLTFAISVDSGCIDPQQVGNNDALNIGRQLVDSLTVQDLDGRIQPWLAQRFEVSPDATTFTFHLRQGATFSDGSPVDATAVRANLDGIVALGAKAPLGSTYLQGYTGTQTPDAQTAVVTFSRPSAQFLQATSTMSLGLLSVPTTTADPATRCAGTTLVGSGPFVVGSYTKDATTVLDRRSGYDWAPTGAQHQGEAHLDSVTYRVVPEAGVRTGSLQSHQVDATTGIASQDLPQFDGNGFWTQRRANPGIPYNLFPNESRAPFDDVRVRQALSKAVDREQLASLLNPGDQAVRSALSASTPDAPDDSPVLARDLAGADRLLDEAGWTRGADGIREKAGRELTFTVLFWQPTSAVLELLQQQVREVGFDLQLKQGTTADTAAQQNSGDYDVLFYNLTRSDSDVLRTVFSTDTRNVNQRPRGAVDDLLAEQASTTDAAQRARLVEQASRSLVQDAHSIPLIELSTVIAASDDVHGLQFEGSSRLWFHDAWKQS</sequence>
<comment type="caution">
    <text evidence="7">The sequence shown here is derived from an EMBL/GenBank/DDBJ whole genome shotgun (WGS) entry which is preliminary data.</text>
</comment>
<dbReference type="InterPro" id="IPR000914">
    <property type="entry name" value="SBP_5_dom"/>
</dbReference>
<feature type="chain" id="PRO_5045886776" evidence="5">
    <location>
        <begin position="28"/>
        <end position="534"/>
    </location>
</feature>
<keyword evidence="4 5" id="KW-0732">Signal</keyword>
<name>A0ABV4I121_9ACTN</name>
<dbReference type="PIRSF" id="PIRSF002741">
    <property type="entry name" value="MppA"/>
    <property type="match status" value="1"/>
</dbReference>
<keyword evidence="3" id="KW-0813">Transport</keyword>
<proteinExistence type="inferred from homology"/>
<dbReference type="InterPro" id="IPR039424">
    <property type="entry name" value="SBP_5"/>
</dbReference>
<dbReference type="EMBL" id="JBGGTQ010000002">
    <property type="protein sequence ID" value="MEZ0491319.1"/>
    <property type="molecule type" value="Genomic_DNA"/>
</dbReference>
<evidence type="ECO:0000256" key="1">
    <source>
        <dbReference type="ARBA" id="ARBA00004196"/>
    </source>
</evidence>
<evidence type="ECO:0000313" key="7">
    <source>
        <dbReference type="EMBL" id="MEZ0491319.1"/>
    </source>
</evidence>
<feature type="signal peptide" evidence="5">
    <location>
        <begin position="1"/>
        <end position="27"/>
    </location>
</feature>
<feature type="domain" description="Solute-binding protein family 5" evidence="6">
    <location>
        <begin position="87"/>
        <end position="444"/>
    </location>
</feature>
<dbReference type="CDD" id="cd08492">
    <property type="entry name" value="PBP2_NikA_DppA_OppA_like_15"/>
    <property type="match status" value="1"/>
</dbReference>
<dbReference type="InterPro" id="IPR030678">
    <property type="entry name" value="Peptide/Ni-bd"/>
</dbReference>
<gene>
    <name evidence="7" type="ORF">AB2L28_03630</name>
</gene>
<dbReference type="Gene3D" id="3.40.190.10">
    <property type="entry name" value="Periplasmic binding protein-like II"/>
    <property type="match status" value="1"/>
</dbReference>
<protein>
    <submittedName>
        <fullName evidence="7">ABC transporter substrate-binding protein</fullName>
    </submittedName>
</protein>
<evidence type="ECO:0000256" key="2">
    <source>
        <dbReference type="ARBA" id="ARBA00005695"/>
    </source>
</evidence>
<evidence type="ECO:0000313" key="8">
    <source>
        <dbReference type="Proteomes" id="UP001566476"/>
    </source>
</evidence>
<dbReference type="Proteomes" id="UP001566476">
    <property type="component" value="Unassembled WGS sequence"/>
</dbReference>
<organism evidence="7 8">
    <name type="scientific">Kineococcus mangrovi</name>
    <dbReference type="NCBI Taxonomy" id="1660183"/>
    <lineage>
        <taxon>Bacteria</taxon>
        <taxon>Bacillati</taxon>
        <taxon>Actinomycetota</taxon>
        <taxon>Actinomycetes</taxon>
        <taxon>Kineosporiales</taxon>
        <taxon>Kineosporiaceae</taxon>
        <taxon>Kineococcus</taxon>
    </lineage>
</organism>
<dbReference type="PROSITE" id="PS51257">
    <property type="entry name" value="PROKAR_LIPOPROTEIN"/>
    <property type="match status" value="1"/>
</dbReference>
<dbReference type="PANTHER" id="PTHR30290">
    <property type="entry name" value="PERIPLASMIC BINDING COMPONENT OF ABC TRANSPORTER"/>
    <property type="match status" value="1"/>
</dbReference>
<evidence type="ECO:0000256" key="3">
    <source>
        <dbReference type="ARBA" id="ARBA00022448"/>
    </source>
</evidence>
<dbReference type="PANTHER" id="PTHR30290:SF10">
    <property type="entry name" value="PERIPLASMIC OLIGOPEPTIDE-BINDING PROTEIN-RELATED"/>
    <property type="match status" value="1"/>
</dbReference>
<dbReference type="Gene3D" id="3.10.105.10">
    <property type="entry name" value="Dipeptide-binding Protein, Domain 3"/>
    <property type="match status" value="1"/>
</dbReference>
<keyword evidence="8" id="KW-1185">Reference proteome</keyword>
<dbReference type="Pfam" id="PF00496">
    <property type="entry name" value="SBP_bac_5"/>
    <property type="match status" value="1"/>
</dbReference>
<evidence type="ECO:0000256" key="5">
    <source>
        <dbReference type="SAM" id="SignalP"/>
    </source>
</evidence>
<accession>A0ABV4I121</accession>